<accession>A0A7R9GLF7</accession>
<keyword evidence="3" id="KW-0812">Transmembrane</keyword>
<evidence type="ECO:0000313" key="6">
    <source>
        <dbReference type="Proteomes" id="UP000678499"/>
    </source>
</evidence>
<dbReference type="SMART" id="SM00239">
    <property type="entry name" value="C2"/>
    <property type="match status" value="2"/>
</dbReference>
<evidence type="ECO:0000256" key="3">
    <source>
        <dbReference type="SAM" id="Phobius"/>
    </source>
</evidence>
<dbReference type="InterPro" id="IPR035892">
    <property type="entry name" value="C2_domain_sf"/>
</dbReference>
<dbReference type="Proteomes" id="UP000678499">
    <property type="component" value="Unassembled WGS sequence"/>
</dbReference>
<dbReference type="GO" id="GO:0030672">
    <property type="term" value="C:synaptic vesicle membrane"/>
    <property type="evidence" value="ECO:0007669"/>
    <property type="project" value="TreeGrafter"/>
</dbReference>
<feature type="transmembrane region" description="Helical" evidence="3">
    <location>
        <begin position="312"/>
        <end position="343"/>
    </location>
</feature>
<reference evidence="5" key="1">
    <citation type="submission" date="2020-11" db="EMBL/GenBank/DDBJ databases">
        <authorList>
            <person name="Tran Van P."/>
        </authorList>
    </citation>
    <scope>NUCLEOTIDE SEQUENCE</scope>
</reference>
<dbReference type="EMBL" id="CAJPEX010009579">
    <property type="protein sequence ID" value="CAG0924901.1"/>
    <property type="molecule type" value="Genomic_DNA"/>
</dbReference>
<dbReference type="PRINTS" id="PR00360">
    <property type="entry name" value="C2DOMAIN"/>
</dbReference>
<sequence>MKRLDNVEASRSGSEISLAESFKHRVNQYLQRGLKGVDTVRKLKSQIWTSVVTVVIVEANDLTPRDQDGILDPYCRFRMGNEKYRTKSMPKTTAPKWLEQFDLHLYDDQSQLLEVTVWDNDPRKDEILGRCTINLSELDRETTHRIKKNLEEGSGSVLLLLTITGTTNSETISDLAAYQQQQVENEREEEYRSRRYSILRTWHNVKDVGHLTVKVFKAQGLAAADLGGKSDPFCVLELVNARLQTQTEYKTLSPNWHKIFTFNVKDIHSVLEVTVYDEDRDNKVDFLGKVSIPLLRIQNGEKKCVFNFTIPFLSWLAIFLLCLVALVLYVVPLRAMIFIWGVLKFTKKLVRPHALNNNEILDFIWRLPDGEQLVEYRELKLIPRVDSDKRKDNKKSHRKPNT</sequence>
<protein>
    <recommendedName>
        <fullName evidence="4">C2 domain-containing protein</fullName>
    </recommendedName>
</protein>
<feature type="domain" description="C2" evidence="4">
    <location>
        <begin position="31"/>
        <end position="150"/>
    </location>
</feature>
<keyword evidence="6" id="KW-1185">Reference proteome</keyword>
<organism evidence="5">
    <name type="scientific">Notodromas monacha</name>
    <dbReference type="NCBI Taxonomy" id="399045"/>
    <lineage>
        <taxon>Eukaryota</taxon>
        <taxon>Metazoa</taxon>
        <taxon>Ecdysozoa</taxon>
        <taxon>Arthropoda</taxon>
        <taxon>Crustacea</taxon>
        <taxon>Oligostraca</taxon>
        <taxon>Ostracoda</taxon>
        <taxon>Podocopa</taxon>
        <taxon>Podocopida</taxon>
        <taxon>Cypridocopina</taxon>
        <taxon>Cypridoidea</taxon>
        <taxon>Cyprididae</taxon>
        <taxon>Notodromas</taxon>
    </lineage>
</organism>
<feature type="domain" description="C2" evidence="4">
    <location>
        <begin position="186"/>
        <end position="308"/>
    </location>
</feature>
<proteinExistence type="predicted"/>
<dbReference type="GO" id="GO:0005509">
    <property type="term" value="F:calcium ion binding"/>
    <property type="evidence" value="ECO:0007669"/>
    <property type="project" value="TreeGrafter"/>
</dbReference>
<dbReference type="SUPFAM" id="SSF49562">
    <property type="entry name" value="C2 domain (Calcium/lipid-binding domain, CaLB)"/>
    <property type="match status" value="2"/>
</dbReference>
<name>A0A7R9GLF7_9CRUS</name>
<gene>
    <name evidence="5" type="ORF">NMOB1V02_LOCUS12353</name>
</gene>
<dbReference type="InterPro" id="IPR000008">
    <property type="entry name" value="C2_dom"/>
</dbReference>
<evidence type="ECO:0000256" key="1">
    <source>
        <dbReference type="ARBA" id="ARBA00022723"/>
    </source>
</evidence>
<keyword evidence="1" id="KW-0479">Metal-binding</keyword>
<dbReference type="CDD" id="cd08377">
    <property type="entry name" value="C2C_MCTP_PRT"/>
    <property type="match status" value="1"/>
</dbReference>
<evidence type="ECO:0000256" key="2">
    <source>
        <dbReference type="ARBA" id="ARBA00022837"/>
    </source>
</evidence>
<evidence type="ECO:0000259" key="4">
    <source>
        <dbReference type="PROSITE" id="PS50004"/>
    </source>
</evidence>
<dbReference type="EMBL" id="OA891616">
    <property type="protein sequence ID" value="CAD7284749.1"/>
    <property type="molecule type" value="Genomic_DNA"/>
</dbReference>
<dbReference type="CDD" id="cd08376">
    <property type="entry name" value="C2B_MCTP_PRT"/>
    <property type="match status" value="1"/>
</dbReference>
<dbReference type="PROSITE" id="PS50004">
    <property type="entry name" value="C2"/>
    <property type="match status" value="2"/>
</dbReference>
<dbReference type="PANTHER" id="PTHR45911:SF4">
    <property type="entry name" value="MULTIPLE C2 AND TRANSMEMBRANE DOMAIN-CONTAINING PROTEIN"/>
    <property type="match status" value="1"/>
</dbReference>
<dbReference type="OrthoDB" id="5973539at2759"/>
<evidence type="ECO:0000313" key="5">
    <source>
        <dbReference type="EMBL" id="CAD7284749.1"/>
    </source>
</evidence>
<dbReference type="Pfam" id="PF00168">
    <property type="entry name" value="C2"/>
    <property type="match status" value="2"/>
</dbReference>
<dbReference type="PANTHER" id="PTHR45911">
    <property type="entry name" value="C2 DOMAIN-CONTAINING PROTEIN"/>
    <property type="match status" value="1"/>
</dbReference>
<dbReference type="FunFam" id="2.60.40.150:FF:000167">
    <property type="entry name" value="Multiple C2 domains, transmembrane 2a"/>
    <property type="match status" value="1"/>
</dbReference>
<keyword evidence="3" id="KW-1133">Transmembrane helix</keyword>
<dbReference type="GO" id="GO:0046928">
    <property type="term" value="P:regulation of neurotransmitter secretion"/>
    <property type="evidence" value="ECO:0007669"/>
    <property type="project" value="TreeGrafter"/>
</dbReference>
<dbReference type="AlphaFoldDB" id="A0A7R9GLF7"/>
<dbReference type="Gene3D" id="2.60.40.150">
    <property type="entry name" value="C2 domain"/>
    <property type="match status" value="2"/>
</dbReference>
<keyword evidence="3" id="KW-0472">Membrane</keyword>
<keyword evidence="2" id="KW-0106">Calcium</keyword>
<dbReference type="FunFam" id="2.60.40.150:FF:000050">
    <property type="entry name" value="Multiple C2 and transmembrane domain containing 1"/>
    <property type="match status" value="1"/>
</dbReference>